<evidence type="ECO:0000313" key="7">
    <source>
        <dbReference type="Proteomes" id="UP000028712"/>
    </source>
</evidence>
<dbReference type="InterPro" id="IPR036942">
    <property type="entry name" value="Beta-barrel_TonB_sf"/>
</dbReference>
<dbReference type="STRING" id="991.IW20_18090"/>
<comment type="subcellular location">
    <subcellularLocation>
        <location evidence="1">Cell outer membrane</location>
    </subcellularLocation>
</comment>
<accession>A0A086A942</accession>
<evidence type="ECO:0000313" key="5">
    <source>
        <dbReference type="EMBL" id="KFF13206.1"/>
    </source>
</evidence>
<dbReference type="AlphaFoldDB" id="A0A086A942"/>
<evidence type="ECO:0000256" key="1">
    <source>
        <dbReference type="ARBA" id="ARBA00004442"/>
    </source>
</evidence>
<dbReference type="GO" id="GO:0009279">
    <property type="term" value="C:cell outer membrane"/>
    <property type="evidence" value="ECO:0007669"/>
    <property type="project" value="UniProtKB-SubCell"/>
</dbReference>
<dbReference type="Pfam" id="PF14905">
    <property type="entry name" value="OMP_b-brl_3"/>
    <property type="match status" value="1"/>
</dbReference>
<keyword evidence="5" id="KW-0675">Receptor</keyword>
<dbReference type="Proteomes" id="UP000198424">
    <property type="component" value="Unassembled WGS sequence"/>
</dbReference>
<keyword evidence="3" id="KW-0998">Cell outer membrane</keyword>
<dbReference type="Proteomes" id="UP000028712">
    <property type="component" value="Unassembled WGS sequence"/>
</dbReference>
<evidence type="ECO:0000313" key="8">
    <source>
        <dbReference type="Proteomes" id="UP000198424"/>
    </source>
</evidence>
<evidence type="ECO:0000256" key="2">
    <source>
        <dbReference type="ARBA" id="ARBA00023136"/>
    </source>
</evidence>
<name>A0A086A942_FLAHY</name>
<keyword evidence="8" id="KW-1185">Reference proteome</keyword>
<keyword evidence="2" id="KW-0472">Membrane</keyword>
<dbReference type="OrthoDB" id="8764943at2"/>
<dbReference type="EMBL" id="MUGY01000010">
    <property type="protein sequence ID" value="OXA94174.1"/>
    <property type="molecule type" value="Genomic_DNA"/>
</dbReference>
<dbReference type="PANTHER" id="PTHR40980:SF4">
    <property type="entry name" value="TONB-DEPENDENT RECEPTOR-LIKE BETA-BARREL DOMAIN-CONTAINING PROTEIN"/>
    <property type="match status" value="1"/>
</dbReference>
<dbReference type="InterPro" id="IPR037066">
    <property type="entry name" value="Plug_dom_sf"/>
</dbReference>
<reference evidence="6 8" key="2">
    <citation type="submission" date="2016-11" db="EMBL/GenBank/DDBJ databases">
        <title>Whole genomes of Flavobacteriaceae.</title>
        <authorList>
            <person name="Stine C."/>
            <person name="Li C."/>
            <person name="Tadesse D."/>
        </authorList>
    </citation>
    <scope>NUCLEOTIDE SEQUENCE [LARGE SCALE GENOMIC DNA]</scope>
    <source>
        <strain evidence="6 8">ATCC 29551</strain>
    </source>
</reference>
<proteinExistence type="predicted"/>
<comment type="caution">
    <text evidence="5">The sequence shown here is derived from an EMBL/GenBank/DDBJ whole genome shotgun (WGS) entry which is preliminary data.</text>
</comment>
<gene>
    <name evidence="6" type="ORF">B0A62_10975</name>
    <name evidence="5" type="ORF">IW20_18090</name>
</gene>
<dbReference type="PANTHER" id="PTHR40980">
    <property type="entry name" value="PLUG DOMAIN-CONTAINING PROTEIN"/>
    <property type="match status" value="1"/>
</dbReference>
<dbReference type="Gene3D" id="2.40.170.20">
    <property type="entry name" value="TonB-dependent receptor, beta-barrel domain"/>
    <property type="match status" value="1"/>
</dbReference>
<dbReference type="SUPFAM" id="SSF56935">
    <property type="entry name" value="Porins"/>
    <property type="match status" value="1"/>
</dbReference>
<evidence type="ECO:0000256" key="3">
    <source>
        <dbReference type="ARBA" id="ARBA00023237"/>
    </source>
</evidence>
<protein>
    <submittedName>
        <fullName evidence="5">TonB-dependent receptor</fullName>
    </submittedName>
</protein>
<dbReference type="InterPro" id="IPR041700">
    <property type="entry name" value="OMP_b-brl_3"/>
</dbReference>
<organism evidence="5 7">
    <name type="scientific">Flavobacterium hydatis</name>
    <name type="common">Cytophaga aquatilis</name>
    <dbReference type="NCBI Taxonomy" id="991"/>
    <lineage>
        <taxon>Bacteria</taxon>
        <taxon>Pseudomonadati</taxon>
        <taxon>Bacteroidota</taxon>
        <taxon>Flavobacteriia</taxon>
        <taxon>Flavobacteriales</taxon>
        <taxon>Flavobacteriaceae</taxon>
        <taxon>Flavobacterium</taxon>
    </lineage>
</organism>
<evidence type="ECO:0000259" key="4">
    <source>
        <dbReference type="Pfam" id="PF14905"/>
    </source>
</evidence>
<feature type="domain" description="Outer membrane protein beta-barrel" evidence="4">
    <location>
        <begin position="376"/>
        <end position="775"/>
    </location>
</feature>
<dbReference type="EMBL" id="JPRM01000029">
    <property type="protein sequence ID" value="KFF13206.1"/>
    <property type="molecule type" value="Genomic_DNA"/>
</dbReference>
<dbReference type="RefSeq" id="WP_035625313.1">
    <property type="nucleotide sequence ID" value="NZ_JBEWQG010000051.1"/>
</dbReference>
<reference evidence="5 7" key="1">
    <citation type="submission" date="2014-07" db="EMBL/GenBank/DDBJ databases">
        <title>Genome of Flavobacterium hydatis DSM 2063.</title>
        <authorList>
            <person name="Pipes S.E."/>
            <person name="Stropko S.J."/>
            <person name="Newman J.D."/>
        </authorList>
    </citation>
    <scope>NUCLEOTIDE SEQUENCE [LARGE SCALE GENOMIC DNA]</scope>
    <source>
        <strain evidence="5 7">DSM 2063</strain>
    </source>
</reference>
<dbReference type="Gene3D" id="2.170.130.10">
    <property type="entry name" value="TonB-dependent receptor, plug domain"/>
    <property type="match status" value="1"/>
</dbReference>
<evidence type="ECO:0000313" key="6">
    <source>
        <dbReference type="EMBL" id="OXA94174.1"/>
    </source>
</evidence>
<sequence length="799" mass="90513">MRILILVFIYIYCLLISSVSVQGQSIQILSGKVVNHNNEPMMGNISLLSVRDSTLIKQHDFLDGIFQFSNINQKEVLVKLTSVEFADTFHRITYDGKENINLGTIRVKENNNQLNEVVIKNQASLLKYKPNGSIEVSVANTLLSTSSSVNELLDRVPNVIVSEGQISVLGKGEAIIYLNGILISNERFAAIPVSQIAKIEVISNPSAKYDAEGKAVINIITKKNMESGIMGTASQQITVSEFAGTSTNTLLDFNYNKNKWSFIGNYGLQLGKGRELLYTTRTRPDPTEYMKSELTTDWRRRFNNYSNFGFGLQYTFSESNYISFEYSGNVDDLGGVVANKNSITTNSSTNFYTTDVDRNDVRLNQFVNLNYNAITDPRGSSLFIGMQFSNYNGFTRDFMDENGLVNSINTERYLKNNADNTINIINTQADYSKKISEETKLEAGAKVSYATIKTSSDFLISDDRNSEFELDGDLSSDFKYEEKIGAAYINYSSSLGEKFNYSLGARGEWTNYELNTTAGGNQKFKKNYADIFPNLLLNMPLSDELKLHASFVSRITRPRYQGLNPYVIYQDPFTTIEGNPHLKPERTYAFEIGATYKKYDFKVGYMYKIDPISGAALRGNNPNSYILRSLNLEKEDSYFASISRSFSNKWWSSTNTVSMSYTKSVDNSYEFTLGATKPQIYLYTNNTFTIPNMFKIQLLAWYLGDKSYGLRDENSRSTVTVGIERNFLNNALKLNFSANDIFRGFNASGNYTVGQTEIYYHRTYTTNYFKLIATYSFGNSKKTDYKKKEVEQTENSRAR</sequence>
<dbReference type="eggNOG" id="COG4771">
    <property type="taxonomic scope" value="Bacteria"/>
</dbReference>